<proteinExistence type="inferred from homology"/>
<dbReference type="RefSeq" id="WP_037799492.1">
    <property type="nucleotide sequence ID" value="NZ_JBHSPX010000004.1"/>
</dbReference>
<organism evidence="2 3">
    <name type="scientific">Streptomyces ochraceiscleroticus</name>
    <dbReference type="NCBI Taxonomy" id="47761"/>
    <lineage>
        <taxon>Bacteria</taxon>
        <taxon>Bacillati</taxon>
        <taxon>Actinomycetota</taxon>
        <taxon>Actinomycetes</taxon>
        <taxon>Kitasatosporales</taxon>
        <taxon>Streptomycetaceae</taxon>
        <taxon>Streptomyces</taxon>
    </lineage>
</organism>
<gene>
    <name evidence="2" type="ORF">ACFP4F_16145</name>
</gene>
<evidence type="ECO:0000256" key="1">
    <source>
        <dbReference type="ARBA" id="ARBA00006547"/>
    </source>
</evidence>
<dbReference type="EMBL" id="JBHSPX010000004">
    <property type="protein sequence ID" value="MFC6064070.1"/>
    <property type="molecule type" value="Genomic_DNA"/>
</dbReference>
<accession>A0ABW1MLB5</accession>
<comment type="similarity">
    <text evidence="1">Belongs to the arylamine N-acetyltransferase family.</text>
</comment>
<dbReference type="PANTHER" id="PTHR11786:SF0">
    <property type="entry name" value="ARYLAMINE N-ACETYLTRANSFERASE 4-RELATED"/>
    <property type="match status" value="1"/>
</dbReference>
<evidence type="ECO:0000313" key="2">
    <source>
        <dbReference type="EMBL" id="MFC6064070.1"/>
    </source>
</evidence>
<dbReference type="InterPro" id="IPR001447">
    <property type="entry name" value="Arylamine_N-AcTrfase"/>
</dbReference>
<dbReference type="PANTHER" id="PTHR11786">
    <property type="entry name" value="N-HYDROXYARYLAMINE O-ACETYLTRANSFERASE"/>
    <property type="match status" value="1"/>
</dbReference>
<keyword evidence="3" id="KW-1185">Reference proteome</keyword>
<dbReference type="SUPFAM" id="SSF54001">
    <property type="entry name" value="Cysteine proteinases"/>
    <property type="match status" value="1"/>
</dbReference>
<dbReference type="Gene3D" id="2.40.128.150">
    <property type="entry name" value="Cysteine proteinases"/>
    <property type="match status" value="1"/>
</dbReference>
<protein>
    <submittedName>
        <fullName evidence="2">Arylamine N-acetyltransferase</fullName>
    </submittedName>
</protein>
<dbReference type="InterPro" id="IPR038765">
    <property type="entry name" value="Papain-like_cys_pep_sf"/>
</dbReference>
<evidence type="ECO:0000313" key="3">
    <source>
        <dbReference type="Proteomes" id="UP001596139"/>
    </source>
</evidence>
<comment type="caution">
    <text evidence="2">The sequence shown here is derived from an EMBL/GenBank/DDBJ whole genome shotgun (WGS) entry which is preliminary data.</text>
</comment>
<dbReference type="Proteomes" id="UP001596139">
    <property type="component" value="Unassembled WGS sequence"/>
</dbReference>
<dbReference type="Gene3D" id="3.30.2140.10">
    <property type="entry name" value="Arylamine N-acetyltransferase"/>
    <property type="match status" value="1"/>
</dbReference>
<name>A0ABW1MLB5_9ACTN</name>
<dbReference type="Pfam" id="PF00797">
    <property type="entry name" value="Acetyltransf_2"/>
    <property type="match status" value="1"/>
</dbReference>
<reference evidence="3" key="1">
    <citation type="journal article" date="2019" name="Int. J. Syst. Evol. Microbiol.">
        <title>The Global Catalogue of Microorganisms (GCM) 10K type strain sequencing project: providing services to taxonomists for standard genome sequencing and annotation.</title>
        <authorList>
            <consortium name="The Broad Institute Genomics Platform"/>
            <consortium name="The Broad Institute Genome Sequencing Center for Infectious Disease"/>
            <person name="Wu L."/>
            <person name="Ma J."/>
        </authorList>
    </citation>
    <scope>NUCLEOTIDE SEQUENCE [LARGE SCALE GENOMIC DNA]</scope>
    <source>
        <strain evidence="3">CGMCC 1.15180</strain>
    </source>
</reference>
<sequence>MDTGTEPDAYVGPLLRRIGHPRPPRPGAPALHSLYRAWITSVPHENFDVFLGHQVSLQPDDLMEKFGHRHRGGMCFELNAAFCLLLRGVGFDVTPVDAVIMPNDGAEPPWGTHVALLIQADGETWFADVGVCAPFAAPLPLCEGVHVRGGFSYRLERRGASVWRAHYHSRGPFAFFDFCTAPVHLEDYAAFANRRAGEGPAPHEHPLVHIHRGGHELALRARTFRRVTPHGKTQHTVTGQDEYVRLLKEQFAVPVMVFGAEAVRSLWDLALAQHQRWTAGSRPT</sequence>